<comment type="subcellular location">
    <subcellularLocation>
        <location evidence="1">Cell membrane</location>
        <topology evidence="1">Multi-pass membrane protein</topology>
    </subcellularLocation>
</comment>
<dbReference type="CDD" id="cd06582">
    <property type="entry name" value="TM_PBP1_LivH_like"/>
    <property type="match status" value="1"/>
</dbReference>
<dbReference type="Pfam" id="PF02653">
    <property type="entry name" value="BPD_transp_2"/>
    <property type="match status" value="1"/>
</dbReference>
<dbReference type="InterPro" id="IPR052157">
    <property type="entry name" value="BCAA_transport_permease"/>
</dbReference>
<keyword evidence="12" id="KW-1185">Reference proteome</keyword>
<dbReference type="Proteomes" id="UP001152321">
    <property type="component" value="Unassembled WGS sequence"/>
</dbReference>
<evidence type="ECO:0000256" key="10">
    <source>
        <dbReference type="SAM" id="Phobius"/>
    </source>
</evidence>
<evidence type="ECO:0000256" key="6">
    <source>
        <dbReference type="ARBA" id="ARBA00022970"/>
    </source>
</evidence>
<dbReference type="EMBL" id="JANRMI010000001">
    <property type="protein sequence ID" value="MDG0815371.1"/>
    <property type="molecule type" value="Genomic_DNA"/>
</dbReference>
<keyword evidence="8 10" id="KW-0472">Membrane</keyword>
<keyword evidence="3" id="KW-1003">Cell membrane</keyword>
<keyword evidence="5 10" id="KW-0812">Transmembrane</keyword>
<evidence type="ECO:0000256" key="8">
    <source>
        <dbReference type="ARBA" id="ARBA00023136"/>
    </source>
</evidence>
<feature type="transmembrane region" description="Helical" evidence="10">
    <location>
        <begin position="235"/>
        <end position="258"/>
    </location>
</feature>
<evidence type="ECO:0000256" key="5">
    <source>
        <dbReference type="ARBA" id="ARBA00022692"/>
    </source>
</evidence>
<organism evidence="11 12">
    <name type="scientific">Bdellovibrio svalbardensis</name>
    <dbReference type="NCBI Taxonomy" id="2972972"/>
    <lineage>
        <taxon>Bacteria</taxon>
        <taxon>Pseudomonadati</taxon>
        <taxon>Bdellovibrionota</taxon>
        <taxon>Bdellovibrionia</taxon>
        <taxon>Bdellovibrionales</taxon>
        <taxon>Pseudobdellovibrionaceae</taxon>
        <taxon>Bdellovibrio</taxon>
    </lineage>
</organism>
<proteinExistence type="inferred from homology"/>
<keyword evidence="2" id="KW-0813">Transport</keyword>
<feature type="transmembrane region" description="Helical" evidence="10">
    <location>
        <begin position="102"/>
        <end position="123"/>
    </location>
</feature>
<evidence type="ECO:0000313" key="11">
    <source>
        <dbReference type="EMBL" id="MDG0815371.1"/>
    </source>
</evidence>
<dbReference type="InterPro" id="IPR001851">
    <property type="entry name" value="ABC_transp_permease"/>
</dbReference>
<keyword evidence="7 10" id="KW-1133">Transmembrane helix</keyword>
<evidence type="ECO:0000313" key="12">
    <source>
        <dbReference type="Proteomes" id="UP001152321"/>
    </source>
</evidence>
<sequence>MQDFVQHLINGISLGSIYALIALGYTMVYGILKMINFAHSDVYMVGAFAAYYVARWMGIDAQPGIGTLILLLCVSMVFCSILGLLIERLAYRPLRNSPKLNILITAIGVSLLLEYGGQVVFGADPKVFPEVMKDFVIFSAGGIELKSFDVTVLIVSILAMLGLQFLIYKTKIGKAMRAVSSNPGVASLMGVNPDRVIAFTFVVGSALAGVGSVLVGMKYPKIDPLMGMMIGLKAFVAAVLGGIGSVGGAVIGALIMGLSEEMVVAYLSSTYRDALAFGILIVILIFKPAGILGKYSVEKV</sequence>
<dbReference type="PANTHER" id="PTHR11795">
    <property type="entry name" value="BRANCHED-CHAIN AMINO ACID TRANSPORT SYSTEM PERMEASE PROTEIN LIVH"/>
    <property type="match status" value="1"/>
</dbReference>
<evidence type="ECO:0000256" key="2">
    <source>
        <dbReference type="ARBA" id="ARBA00022448"/>
    </source>
</evidence>
<reference evidence="11" key="1">
    <citation type="submission" date="2022-08" db="EMBL/GenBank/DDBJ databases">
        <title>Novel Bdellovibrio Species Isolated from Svalbard: Designation Bdellovibrio svalbardensis.</title>
        <authorList>
            <person name="Mitchell R.J."/>
            <person name="Choi S.Y."/>
        </authorList>
    </citation>
    <scope>NUCLEOTIDE SEQUENCE</scope>
    <source>
        <strain evidence="11">PAP01</strain>
    </source>
</reference>
<comment type="similarity">
    <text evidence="9">Belongs to the binding-protein-dependent transport system permease family. LivHM subfamily.</text>
</comment>
<feature type="transmembrane region" description="Helical" evidence="10">
    <location>
        <begin position="270"/>
        <end position="291"/>
    </location>
</feature>
<dbReference type="RefSeq" id="WP_277576847.1">
    <property type="nucleotide sequence ID" value="NZ_JANRMI010000001.1"/>
</dbReference>
<feature type="transmembrane region" description="Helical" evidence="10">
    <location>
        <begin position="196"/>
        <end position="215"/>
    </location>
</feature>
<feature type="transmembrane region" description="Helical" evidence="10">
    <location>
        <begin position="42"/>
        <end position="59"/>
    </location>
</feature>
<dbReference type="PANTHER" id="PTHR11795:SF371">
    <property type="entry name" value="HIGH-AFFINITY BRANCHED-CHAIN AMINO ACID TRANSPORT SYSTEM PERMEASE PROTEIN LIVH"/>
    <property type="match status" value="1"/>
</dbReference>
<feature type="transmembrane region" description="Helical" evidence="10">
    <location>
        <begin position="12"/>
        <end position="30"/>
    </location>
</feature>
<evidence type="ECO:0000256" key="9">
    <source>
        <dbReference type="ARBA" id="ARBA00037998"/>
    </source>
</evidence>
<name>A0ABT6DHP3_9BACT</name>
<evidence type="ECO:0000256" key="4">
    <source>
        <dbReference type="ARBA" id="ARBA00022519"/>
    </source>
</evidence>
<feature type="transmembrane region" description="Helical" evidence="10">
    <location>
        <begin position="65"/>
        <end position="90"/>
    </location>
</feature>
<evidence type="ECO:0000256" key="3">
    <source>
        <dbReference type="ARBA" id="ARBA00022475"/>
    </source>
</evidence>
<gene>
    <name evidence="11" type="ORF">NWE73_03290</name>
</gene>
<evidence type="ECO:0000256" key="7">
    <source>
        <dbReference type="ARBA" id="ARBA00022989"/>
    </source>
</evidence>
<evidence type="ECO:0000256" key="1">
    <source>
        <dbReference type="ARBA" id="ARBA00004651"/>
    </source>
</evidence>
<keyword evidence="6" id="KW-0029">Amino-acid transport</keyword>
<protein>
    <submittedName>
        <fullName evidence="11">Branched-chain amino acid ABC transporter permease</fullName>
    </submittedName>
</protein>
<feature type="transmembrane region" description="Helical" evidence="10">
    <location>
        <begin position="150"/>
        <end position="168"/>
    </location>
</feature>
<accession>A0ABT6DHP3</accession>
<keyword evidence="4" id="KW-0997">Cell inner membrane</keyword>
<comment type="caution">
    <text evidence="11">The sequence shown here is derived from an EMBL/GenBank/DDBJ whole genome shotgun (WGS) entry which is preliminary data.</text>
</comment>